<feature type="transmembrane region" description="Helical" evidence="1">
    <location>
        <begin position="79"/>
        <end position="98"/>
    </location>
</feature>
<dbReference type="Gene3D" id="1.20.1640.10">
    <property type="entry name" value="Multidrug efflux transporter AcrB transmembrane domain"/>
    <property type="match status" value="1"/>
</dbReference>
<sequence length="140" mass="15577">MGAVIDFLLAFAVLCLVSLPWSLKWLIGFVHLSPALYVPMLVILFVSGLCAAGILWQAHRIFQTVNQGDPFIRRNVRSLKITGWLCFGIALVYAVGLFSIRSPFMALVLVAFAFLGTFLFIVADLLFKAVQIKEENELTI</sequence>
<feature type="transmembrane region" description="Helical" evidence="1">
    <location>
        <begin position="36"/>
        <end position="58"/>
    </location>
</feature>
<comment type="caution">
    <text evidence="2">The sequence shown here is derived from an EMBL/GenBank/DDBJ whole genome shotgun (WGS) entry which is preliminary data.</text>
</comment>
<dbReference type="STRING" id="537013.CLOSTMETH_03407"/>
<evidence type="ECO:0000313" key="2">
    <source>
        <dbReference type="EMBL" id="EEG28992.1"/>
    </source>
</evidence>
<feature type="transmembrane region" description="Helical" evidence="1">
    <location>
        <begin position="7"/>
        <end position="30"/>
    </location>
</feature>
<gene>
    <name evidence="2" type="ORF">CLOSTMETH_03407</name>
</gene>
<keyword evidence="1" id="KW-1133">Transmembrane helix</keyword>
<keyword evidence="3" id="KW-1185">Reference proteome</keyword>
<dbReference type="AlphaFoldDB" id="C0EHR2"/>
<keyword evidence="1" id="KW-0812">Transmembrane</keyword>
<feature type="transmembrane region" description="Helical" evidence="1">
    <location>
        <begin position="104"/>
        <end position="127"/>
    </location>
</feature>
<reference evidence="2 3" key="1">
    <citation type="submission" date="2009-01" db="EMBL/GenBank/DDBJ databases">
        <authorList>
            <person name="Fulton L."/>
            <person name="Clifton S."/>
            <person name="Fulton B."/>
            <person name="Xu J."/>
            <person name="Minx P."/>
            <person name="Pepin K.H."/>
            <person name="Johnson M."/>
            <person name="Bhonagiri V."/>
            <person name="Nash W.E."/>
            <person name="Mardis E.R."/>
            <person name="Wilson R.K."/>
        </authorList>
    </citation>
    <scope>NUCLEOTIDE SEQUENCE [LARGE SCALE GENOMIC DNA]</scope>
    <source>
        <strain evidence="2 3">DSM 5476</strain>
    </source>
</reference>
<proteinExistence type="predicted"/>
<protein>
    <recommendedName>
        <fullName evidence="4">DUF2975 domain-containing protein</fullName>
    </recommendedName>
</protein>
<evidence type="ECO:0008006" key="4">
    <source>
        <dbReference type="Google" id="ProtNLM"/>
    </source>
</evidence>
<dbReference type="Proteomes" id="UP000003340">
    <property type="component" value="Unassembled WGS sequence"/>
</dbReference>
<reference evidence="2 3" key="2">
    <citation type="submission" date="2009-02" db="EMBL/GenBank/DDBJ databases">
        <title>Draft genome sequence of Clostridium methylpentosum (DSM 5476).</title>
        <authorList>
            <person name="Sudarsanam P."/>
            <person name="Ley R."/>
            <person name="Guruge J."/>
            <person name="Turnbaugh P.J."/>
            <person name="Mahowald M."/>
            <person name="Liep D."/>
            <person name="Gordon J."/>
        </authorList>
    </citation>
    <scope>NUCLEOTIDE SEQUENCE [LARGE SCALE GENOMIC DNA]</scope>
    <source>
        <strain evidence="2 3">DSM 5476</strain>
    </source>
</reference>
<dbReference type="eggNOG" id="ENOG5032KDP">
    <property type="taxonomic scope" value="Bacteria"/>
</dbReference>
<dbReference type="Pfam" id="PF11188">
    <property type="entry name" value="DUF2975"/>
    <property type="match status" value="1"/>
</dbReference>
<name>C0EHR2_9FIRM</name>
<dbReference type="InterPro" id="IPR021354">
    <property type="entry name" value="DUF2975"/>
</dbReference>
<dbReference type="EMBL" id="ACEC01000119">
    <property type="protein sequence ID" value="EEG28992.1"/>
    <property type="molecule type" value="Genomic_DNA"/>
</dbReference>
<accession>C0EHR2</accession>
<organism evidence="2 3">
    <name type="scientific">[Clostridium] methylpentosum DSM 5476</name>
    <dbReference type="NCBI Taxonomy" id="537013"/>
    <lineage>
        <taxon>Bacteria</taxon>
        <taxon>Bacillati</taxon>
        <taxon>Bacillota</taxon>
        <taxon>Clostridia</taxon>
        <taxon>Eubacteriales</taxon>
        <taxon>Oscillospiraceae</taxon>
        <taxon>Oscillospiraceae incertae sedis</taxon>
    </lineage>
</organism>
<evidence type="ECO:0000313" key="3">
    <source>
        <dbReference type="Proteomes" id="UP000003340"/>
    </source>
</evidence>
<evidence type="ECO:0000256" key="1">
    <source>
        <dbReference type="SAM" id="Phobius"/>
    </source>
</evidence>
<dbReference type="HOGENOM" id="CLU_137810_1_0_9"/>
<keyword evidence="1" id="KW-0472">Membrane</keyword>